<keyword evidence="3 10" id="KW-0812">Transmembrane</keyword>
<dbReference type="FunFam" id="3.30.70.100:FF:000005">
    <property type="entry name" value="Copper-exporting P-type ATPase A"/>
    <property type="match status" value="1"/>
</dbReference>
<dbReference type="PRINTS" id="PR00940">
    <property type="entry name" value="CATPATPASEA"/>
</dbReference>
<keyword evidence="8 10" id="KW-1133">Transmembrane helix</keyword>
<name>A0A1R4JHJ3_9ACTN</name>
<dbReference type="AlphaFoldDB" id="A0A1R4JHJ3"/>
<keyword evidence="10" id="KW-1003">Cell membrane</keyword>
<feature type="domain" description="HMA" evidence="11">
    <location>
        <begin position="18"/>
        <end position="82"/>
    </location>
</feature>
<protein>
    <submittedName>
        <fullName evidence="12">Lead, cadmium, zinc and mercury transporting ATPase Copper-translocating P-type ATPase</fullName>
        <ecNumber evidence="12">3.6.3.3</ecNumber>
        <ecNumber evidence="12">3.6.3.4</ecNumber>
        <ecNumber evidence="12">3.6.3.5</ecNumber>
    </submittedName>
</protein>
<dbReference type="NCBIfam" id="TIGR01494">
    <property type="entry name" value="ATPase_P-type"/>
    <property type="match status" value="1"/>
</dbReference>
<dbReference type="PROSITE" id="PS50846">
    <property type="entry name" value="HMA_2"/>
    <property type="match status" value="1"/>
</dbReference>
<dbReference type="SUPFAM" id="SSF81653">
    <property type="entry name" value="Calcium ATPase, transduction domain A"/>
    <property type="match status" value="1"/>
</dbReference>
<keyword evidence="5 10" id="KW-0547">Nucleotide-binding</keyword>
<dbReference type="EC" id="3.6.3.5" evidence="12"/>
<evidence type="ECO:0000313" key="13">
    <source>
        <dbReference type="Proteomes" id="UP000188342"/>
    </source>
</evidence>
<dbReference type="Pfam" id="PF00702">
    <property type="entry name" value="Hydrolase"/>
    <property type="match status" value="1"/>
</dbReference>
<feature type="transmembrane region" description="Helical" evidence="10">
    <location>
        <begin position="388"/>
        <end position="409"/>
    </location>
</feature>
<dbReference type="InterPro" id="IPR000579">
    <property type="entry name" value="Cation-trans_P-type_ATPase_A/B"/>
</dbReference>
<dbReference type="GO" id="GO:0005886">
    <property type="term" value="C:plasma membrane"/>
    <property type="evidence" value="ECO:0007669"/>
    <property type="project" value="UniProtKB-SubCell"/>
</dbReference>
<evidence type="ECO:0000313" key="12">
    <source>
        <dbReference type="EMBL" id="SJN31223.1"/>
    </source>
</evidence>
<keyword evidence="4 10" id="KW-0479">Metal-binding</keyword>
<dbReference type="PRINTS" id="PR00119">
    <property type="entry name" value="CATATPASE"/>
</dbReference>
<dbReference type="NCBIfam" id="TIGR01525">
    <property type="entry name" value="ATPase-IB_hvy"/>
    <property type="match status" value="1"/>
</dbReference>
<dbReference type="InterPro" id="IPR023298">
    <property type="entry name" value="ATPase_P-typ_TM_dom_sf"/>
</dbReference>
<dbReference type="SFLD" id="SFLDF00027">
    <property type="entry name" value="p-type_atpase"/>
    <property type="match status" value="1"/>
</dbReference>
<keyword evidence="7" id="KW-1278">Translocase</keyword>
<dbReference type="InterPro" id="IPR008250">
    <property type="entry name" value="ATPase_P-typ_transduc_dom_A_sf"/>
</dbReference>
<feature type="transmembrane region" description="Helical" evidence="10">
    <location>
        <begin position="207"/>
        <end position="226"/>
    </location>
</feature>
<dbReference type="EC" id="3.6.3.3" evidence="12"/>
<evidence type="ECO:0000256" key="6">
    <source>
        <dbReference type="ARBA" id="ARBA00022840"/>
    </source>
</evidence>
<feature type="transmembrane region" description="Helical" evidence="10">
    <location>
        <begin position="707"/>
        <end position="724"/>
    </location>
</feature>
<evidence type="ECO:0000256" key="8">
    <source>
        <dbReference type="ARBA" id="ARBA00022989"/>
    </source>
</evidence>
<accession>A0A1R4JHJ3</accession>
<dbReference type="InterPro" id="IPR036163">
    <property type="entry name" value="HMA_dom_sf"/>
</dbReference>
<dbReference type="SFLD" id="SFLDG00002">
    <property type="entry name" value="C1.7:_P-type_atpase_like"/>
    <property type="match status" value="1"/>
</dbReference>
<dbReference type="GO" id="GO:0016887">
    <property type="term" value="F:ATP hydrolysis activity"/>
    <property type="evidence" value="ECO:0007669"/>
    <property type="project" value="InterPro"/>
</dbReference>
<dbReference type="InterPro" id="IPR036412">
    <property type="entry name" value="HAD-like_sf"/>
</dbReference>
<keyword evidence="13" id="KW-1185">Reference proteome</keyword>
<dbReference type="InterPro" id="IPR017969">
    <property type="entry name" value="Heavy-metal-associated_CS"/>
</dbReference>
<dbReference type="InterPro" id="IPR001757">
    <property type="entry name" value="P_typ_ATPase"/>
</dbReference>
<dbReference type="Gene3D" id="3.40.50.1000">
    <property type="entry name" value="HAD superfamily/HAD-like"/>
    <property type="match status" value="1"/>
</dbReference>
<proteinExistence type="inferred from homology"/>
<evidence type="ECO:0000256" key="2">
    <source>
        <dbReference type="ARBA" id="ARBA00006024"/>
    </source>
</evidence>
<dbReference type="InterPro" id="IPR018303">
    <property type="entry name" value="ATPase_P-typ_P_site"/>
</dbReference>
<dbReference type="PROSITE" id="PS01229">
    <property type="entry name" value="COF_2"/>
    <property type="match status" value="1"/>
</dbReference>
<dbReference type="InterPro" id="IPR006121">
    <property type="entry name" value="HMA_dom"/>
</dbReference>
<evidence type="ECO:0000256" key="5">
    <source>
        <dbReference type="ARBA" id="ARBA00022741"/>
    </source>
</evidence>
<dbReference type="GO" id="GO:0005524">
    <property type="term" value="F:ATP binding"/>
    <property type="evidence" value="ECO:0007669"/>
    <property type="project" value="UniProtKB-UniRule"/>
</dbReference>
<evidence type="ECO:0000256" key="9">
    <source>
        <dbReference type="ARBA" id="ARBA00023136"/>
    </source>
</evidence>
<dbReference type="SFLD" id="SFLDS00003">
    <property type="entry name" value="Haloacid_Dehalogenase"/>
    <property type="match status" value="1"/>
</dbReference>
<keyword evidence="9 10" id="KW-0472">Membrane</keyword>
<dbReference type="Gene3D" id="3.40.1110.10">
    <property type="entry name" value="Calcium-transporting ATPase, cytoplasmic domain N"/>
    <property type="match status" value="1"/>
</dbReference>
<dbReference type="InterPro" id="IPR044492">
    <property type="entry name" value="P_typ_ATPase_HD_dom"/>
</dbReference>
<feature type="transmembrane region" description="Helical" evidence="10">
    <location>
        <begin position="169"/>
        <end position="187"/>
    </location>
</feature>
<keyword evidence="12" id="KW-0378">Hydrolase</keyword>
<evidence type="ECO:0000256" key="7">
    <source>
        <dbReference type="ARBA" id="ARBA00022967"/>
    </source>
</evidence>
<dbReference type="Gene3D" id="2.70.150.10">
    <property type="entry name" value="Calcium-transporting ATPase, cytoplasmic transduction domain A"/>
    <property type="match status" value="1"/>
</dbReference>
<dbReference type="PANTHER" id="PTHR43520">
    <property type="entry name" value="ATP7, ISOFORM B"/>
    <property type="match status" value="1"/>
</dbReference>
<dbReference type="InterPro" id="IPR059000">
    <property type="entry name" value="ATPase_P-type_domA"/>
</dbReference>
<dbReference type="CDD" id="cd02094">
    <property type="entry name" value="P-type_ATPase_Cu-like"/>
    <property type="match status" value="1"/>
</dbReference>
<dbReference type="SUPFAM" id="SSF55008">
    <property type="entry name" value="HMA, heavy metal-associated domain"/>
    <property type="match status" value="1"/>
</dbReference>
<dbReference type="STRING" id="1255658.FM114_07445"/>
<dbReference type="SUPFAM" id="SSF81665">
    <property type="entry name" value="Calcium ATPase, transmembrane domain M"/>
    <property type="match status" value="1"/>
</dbReference>
<evidence type="ECO:0000259" key="11">
    <source>
        <dbReference type="PROSITE" id="PS50846"/>
    </source>
</evidence>
<dbReference type="Proteomes" id="UP000188342">
    <property type="component" value="Unassembled WGS sequence"/>
</dbReference>
<evidence type="ECO:0000256" key="1">
    <source>
        <dbReference type="ARBA" id="ARBA00004651"/>
    </source>
</evidence>
<dbReference type="EMBL" id="FUKQ01000030">
    <property type="protein sequence ID" value="SJN31223.1"/>
    <property type="molecule type" value="Genomic_DNA"/>
</dbReference>
<dbReference type="GO" id="GO:0043682">
    <property type="term" value="F:P-type divalent copper transporter activity"/>
    <property type="evidence" value="ECO:0007669"/>
    <property type="project" value="TreeGrafter"/>
</dbReference>
<dbReference type="InterPro" id="IPR023214">
    <property type="entry name" value="HAD_sf"/>
</dbReference>
<dbReference type="InterPro" id="IPR023299">
    <property type="entry name" value="ATPase_P-typ_cyto_dom_N"/>
</dbReference>
<reference evidence="12 13" key="1">
    <citation type="submission" date="2017-02" db="EMBL/GenBank/DDBJ databases">
        <authorList>
            <person name="Peterson S.W."/>
        </authorList>
    </citation>
    <scope>NUCLEOTIDE SEQUENCE [LARGE SCALE GENOMIC DNA]</scope>
    <source>
        <strain evidence="12 13">LSP_Lj1</strain>
    </source>
</reference>
<dbReference type="PROSITE" id="PS01047">
    <property type="entry name" value="HMA_1"/>
    <property type="match status" value="1"/>
</dbReference>
<feature type="transmembrane region" description="Helical" evidence="10">
    <location>
        <begin position="104"/>
        <end position="125"/>
    </location>
</feature>
<feature type="transmembrane region" description="Helical" evidence="10">
    <location>
        <begin position="730"/>
        <end position="748"/>
    </location>
</feature>
<dbReference type="Pfam" id="PF00403">
    <property type="entry name" value="HMA"/>
    <property type="match status" value="1"/>
</dbReference>
<keyword evidence="6 10" id="KW-0067">ATP-binding</keyword>
<comment type="subcellular location">
    <subcellularLocation>
        <location evidence="1">Cell membrane</location>
        <topology evidence="1">Multi-pass membrane protein</topology>
    </subcellularLocation>
</comment>
<organism evidence="12 13">
    <name type="scientific">Luteococcus japonicus LSP_Lj1</name>
    <dbReference type="NCBI Taxonomy" id="1255658"/>
    <lineage>
        <taxon>Bacteria</taxon>
        <taxon>Bacillati</taxon>
        <taxon>Actinomycetota</taxon>
        <taxon>Actinomycetes</taxon>
        <taxon>Propionibacteriales</taxon>
        <taxon>Propionibacteriaceae</taxon>
        <taxon>Luteococcus</taxon>
    </lineage>
</organism>
<evidence type="ECO:0000256" key="3">
    <source>
        <dbReference type="ARBA" id="ARBA00022692"/>
    </source>
</evidence>
<dbReference type="SUPFAM" id="SSF56784">
    <property type="entry name" value="HAD-like"/>
    <property type="match status" value="1"/>
</dbReference>
<dbReference type="GO" id="GO:0055070">
    <property type="term" value="P:copper ion homeostasis"/>
    <property type="evidence" value="ECO:0007669"/>
    <property type="project" value="TreeGrafter"/>
</dbReference>
<dbReference type="CDD" id="cd00371">
    <property type="entry name" value="HMA"/>
    <property type="match status" value="1"/>
</dbReference>
<dbReference type="InterPro" id="IPR027256">
    <property type="entry name" value="P-typ_ATPase_IB"/>
</dbReference>
<feature type="transmembrane region" description="Helical" evidence="10">
    <location>
        <begin position="131"/>
        <end position="149"/>
    </location>
</feature>
<dbReference type="Gene3D" id="3.30.70.100">
    <property type="match status" value="1"/>
</dbReference>
<dbReference type="PROSITE" id="PS00154">
    <property type="entry name" value="ATPASE_E1_E2"/>
    <property type="match status" value="1"/>
</dbReference>
<dbReference type="PANTHER" id="PTHR43520:SF8">
    <property type="entry name" value="P-TYPE CU(+) TRANSPORTER"/>
    <property type="match status" value="1"/>
</dbReference>
<sequence>MMAVELTPRVNAEDLLGDRVELDVSGMTCAACAGRIERKLNKLDGASATVNYATERAMVLGWPPERASDLVDAIRAAGYDAKPVAEGAEPDGYSDRVKMLRSRLIVAAVLAIPLGDAAIVLALSPQLRFPGWEWALIAGAVPVVFWCAWPFHRAAWRNLRHGATSMDTLVSLGVLAAFFWSVVGTLFRVPGESYWFGYGMAPEGADSLYLEAAAAITTFLLAGRYVEARSKRSARGVLAAIGKLAPTTVRVLRDSGEEIVPIGELGVGERFVVRPGERVATDGQVVSGTSSIDTSAMTGEAEPFDVTTGSRVLAGTTNLNGALVVEAQRIGAHTQLAELAVLAEQAQARKASVQALVDKVVAVFVPVVLVISAVTLVVWLLAGGGPRTAFSAAMSVLIIACPCALGLATPTALMVGVGRGGQLGILIKGPDALESSGVIDTVVLDKTGTLTTGAMRLVEFTPLGKTDGLALLTLTSAVENDSEHPIARALVSEAKARGLVPPRAERVQALPGSGVEGVVMDADGVGTPVLIGNADLMRDRGLAVPEEVTAAVDAAALAGRTAILIGIDGTVSGYFSVADTIKASAPAAVARLRKLGLRTILVTGDRRSAAEDVARFVGVDEVVAEVLPSEKADVIVKLQAEGRRVAMVGDGINDAGALATANLGMAMVTGTDVALKSADIILVRRSLDVIPDAIQLSRRTLRTIRGNLVWAFGYNVAAIPLAATGHLNPLIAGFAMSLSSIFVVTNSMRLRRFKAGAN</sequence>
<evidence type="ECO:0000256" key="10">
    <source>
        <dbReference type="RuleBase" id="RU362081"/>
    </source>
</evidence>
<feature type="transmembrane region" description="Helical" evidence="10">
    <location>
        <begin position="360"/>
        <end position="382"/>
    </location>
</feature>
<gene>
    <name evidence="12" type="ORF">FM114_07445</name>
</gene>
<evidence type="ECO:0000256" key="4">
    <source>
        <dbReference type="ARBA" id="ARBA00022723"/>
    </source>
</evidence>
<dbReference type="NCBIfam" id="TIGR01511">
    <property type="entry name" value="ATPase-IB1_Cu"/>
    <property type="match status" value="1"/>
</dbReference>
<dbReference type="GO" id="GO:0005507">
    <property type="term" value="F:copper ion binding"/>
    <property type="evidence" value="ECO:0007669"/>
    <property type="project" value="TreeGrafter"/>
</dbReference>
<dbReference type="EC" id="3.6.3.4" evidence="12"/>
<dbReference type="Pfam" id="PF00122">
    <property type="entry name" value="E1-E2_ATPase"/>
    <property type="match status" value="1"/>
</dbReference>
<comment type="similarity">
    <text evidence="2 10">Belongs to the cation transport ATPase (P-type) (TC 3.A.3) family. Type IB subfamily.</text>
</comment>